<reference evidence="5" key="2">
    <citation type="submission" date="2016-05" db="EMBL/GenBank/DDBJ databases">
        <title>Comparative analysis highlights variable genome content of wheat rusts and divergence of the mating loci.</title>
        <authorList>
            <person name="Cuomo C.A."/>
            <person name="Bakkeren G."/>
            <person name="Szabo L."/>
            <person name="Khalil H."/>
            <person name="Joly D."/>
            <person name="Goldberg J."/>
            <person name="Young S."/>
            <person name="Zeng Q."/>
            <person name="Fellers J."/>
        </authorList>
    </citation>
    <scope>NUCLEOTIDE SEQUENCE [LARGE SCALE GENOMIC DNA]</scope>
    <source>
        <strain evidence="5">1-1 BBBD Race 1</strain>
    </source>
</reference>
<protein>
    <recommendedName>
        <fullName evidence="4">Yeast cell wall synthesis Kre9/Knh1-like N-terminal domain-containing protein</fullName>
    </recommendedName>
</protein>
<proteinExistence type="predicted"/>
<evidence type="ECO:0000259" key="4">
    <source>
        <dbReference type="Pfam" id="PF10342"/>
    </source>
</evidence>
<reference evidence="6" key="4">
    <citation type="submission" date="2025-05" db="UniProtKB">
        <authorList>
            <consortium name="EnsemblFungi"/>
        </authorList>
    </citation>
    <scope>IDENTIFICATION</scope>
    <source>
        <strain evidence="6">isolate 1-1 / race 1 (BBBD)</strain>
    </source>
</reference>
<sequence>MLSSNVLVCLTPVFFGGFMALKVTSPNEGAAWNLQQTNTVTWTSVGTDPASFDIVLVNNNANCSPTGMSQMIKQNVASAQGKYDMSGVASVKACGGYQINLVATNAPGSHNTGILAQSAPFNVTQGAGAPVPGPNAVNPSPVDPSIAPQNSSTSAPAGAPAPEAAAAPGYSPPAPQSNSSAPGTDTPGFASLNAVSIQKLVTSMLLPASLLLL</sequence>
<dbReference type="EMBL" id="ADAS02000139">
    <property type="protein sequence ID" value="OAV89144.1"/>
    <property type="molecule type" value="Genomic_DNA"/>
</dbReference>
<evidence type="ECO:0000313" key="7">
    <source>
        <dbReference type="Proteomes" id="UP000005240"/>
    </source>
</evidence>
<feature type="chain" id="PRO_5009386319" description="Yeast cell wall synthesis Kre9/Knh1-like N-terminal domain-containing protein" evidence="3">
    <location>
        <begin position="21"/>
        <end position="213"/>
    </location>
</feature>
<organism evidence="5">
    <name type="scientific">Puccinia triticina (isolate 1-1 / race 1 (BBBD))</name>
    <name type="common">Brown leaf rust fungus</name>
    <dbReference type="NCBI Taxonomy" id="630390"/>
    <lineage>
        <taxon>Eukaryota</taxon>
        <taxon>Fungi</taxon>
        <taxon>Dikarya</taxon>
        <taxon>Basidiomycota</taxon>
        <taxon>Pucciniomycotina</taxon>
        <taxon>Pucciniomycetes</taxon>
        <taxon>Pucciniales</taxon>
        <taxon>Pucciniaceae</taxon>
        <taxon>Puccinia</taxon>
    </lineage>
</organism>
<dbReference type="Proteomes" id="UP000005240">
    <property type="component" value="Unassembled WGS sequence"/>
</dbReference>
<dbReference type="OrthoDB" id="2506852at2759"/>
<dbReference type="PANTHER" id="PTHR35185:SF1">
    <property type="entry name" value="UPF0619 GPI-ANCHORED MEMBRANE PROTEIN C1322.10"/>
    <property type="match status" value="1"/>
</dbReference>
<feature type="region of interest" description="Disordered" evidence="2">
    <location>
        <begin position="125"/>
        <end position="185"/>
    </location>
</feature>
<name>A0A0C4F406_PUCT1</name>
<evidence type="ECO:0000256" key="2">
    <source>
        <dbReference type="SAM" id="MobiDB-lite"/>
    </source>
</evidence>
<dbReference type="PANTHER" id="PTHR35185">
    <property type="entry name" value="SERINE/THREONINE-RICH PROTEIN ADG2-RELATED"/>
    <property type="match status" value="1"/>
</dbReference>
<evidence type="ECO:0000313" key="5">
    <source>
        <dbReference type="EMBL" id="OAV89144.1"/>
    </source>
</evidence>
<reference evidence="6 7" key="3">
    <citation type="journal article" date="2017" name="G3 (Bethesda)">
        <title>Comparative analysis highlights variable genome content of wheat rusts and divergence of the mating loci.</title>
        <authorList>
            <person name="Cuomo C.A."/>
            <person name="Bakkeren G."/>
            <person name="Khalil H.B."/>
            <person name="Panwar V."/>
            <person name="Joly D."/>
            <person name="Linning R."/>
            <person name="Sakthikumar S."/>
            <person name="Song X."/>
            <person name="Adiconis X."/>
            <person name="Fan L."/>
            <person name="Goldberg J.M."/>
            <person name="Levin J.Z."/>
            <person name="Young S."/>
            <person name="Zeng Q."/>
            <person name="Anikster Y."/>
            <person name="Bruce M."/>
            <person name="Wang M."/>
            <person name="Yin C."/>
            <person name="McCallum B."/>
            <person name="Szabo L.J."/>
            <person name="Hulbert S."/>
            <person name="Chen X."/>
            <person name="Fellers J.P."/>
        </authorList>
    </citation>
    <scope>NUCLEOTIDE SEQUENCE</scope>
    <source>
        <strain evidence="6">isolate 1-1 / race 1 (BBBD)</strain>
        <strain evidence="7">Isolate 1-1 / race 1 (BBBD)</strain>
    </source>
</reference>
<gene>
    <name evidence="5" type="ORF">PTTG_07840</name>
</gene>
<feature type="signal peptide" evidence="3">
    <location>
        <begin position="1"/>
        <end position="20"/>
    </location>
</feature>
<reference evidence="5" key="1">
    <citation type="submission" date="2009-11" db="EMBL/GenBank/DDBJ databases">
        <authorList>
            <consortium name="The Broad Institute Genome Sequencing Platform"/>
            <person name="Ward D."/>
            <person name="Feldgarden M."/>
            <person name="Earl A."/>
            <person name="Young S.K."/>
            <person name="Zeng Q."/>
            <person name="Koehrsen M."/>
            <person name="Alvarado L."/>
            <person name="Berlin A."/>
            <person name="Bochicchio J."/>
            <person name="Borenstein D."/>
            <person name="Chapman S.B."/>
            <person name="Chen Z."/>
            <person name="Engels R."/>
            <person name="Freedman E."/>
            <person name="Gellesch M."/>
            <person name="Goldberg J."/>
            <person name="Griggs A."/>
            <person name="Gujja S."/>
            <person name="Heilman E."/>
            <person name="Heiman D."/>
            <person name="Hepburn T."/>
            <person name="Howarth C."/>
            <person name="Jen D."/>
            <person name="Larson L."/>
            <person name="Lewis B."/>
            <person name="Mehta T."/>
            <person name="Park D."/>
            <person name="Pearson M."/>
            <person name="Roberts A."/>
            <person name="Saif S."/>
            <person name="Shea T."/>
            <person name="Shenoy N."/>
            <person name="Sisk P."/>
            <person name="Stolte C."/>
            <person name="Sykes S."/>
            <person name="Thomson T."/>
            <person name="Walk T."/>
            <person name="White J."/>
            <person name="Yandava C."/>
            <person name="Izard J."/>
            <person name="Baranova O.V."/>
            <person name="Blanton J.M."/>
            <person name="Tanner A.C."/>
            <person name="Dewhirst F.E."/>
            <person name="Haas B."/>
            <person name="Nusbaum C."/>
            <person name="Birren B."/>
        </authorList>
    </citation>
    <scope>NUCLEOTIDE SEQUENCE [LARGE SCALE GENOMIC DNA]</scope>
    <source>
        <strain evidence="5">1-1 BBBD Race 1</strain>
    </source>
</reference>
<dbReference type="EnsemblFungi" id="PTTG_07840-t43_1">
    <property type="protein sequence ID" value="PTTG_07840-t43_1-p1"/>
    <property type="gene ID" value="PTTG_07840"/>
</dbReference>
<evidence type="ECO:0000313" key="6">
    <source>
        <dbReference type="EnsemblFungi" id="PTTG_07840-t43_1-p1"/>
    </source>
</evidence>
<dbReference type="Pfam" id="PF10342">
    <property type="entry name" value="Kre9_KNH"/>
    <property type="match status" value="1"/>
</dbReference>
<dbReference type="AlphaFoldDB" id="A0A0C4F406"/>
<dbReference type="VEuPathDB" id="FungiDB:PTTG_07840"/>
<dbReference type="STRING" id="630390.A0A0C4F406"/>
<feature type="compositionally biased region" description="Low complexity" evidence="2">
    <location>
        <begin position="154"/>
        <end position="169"/>
    </location>
</feature>
<dbReference type="InterPro" id="IPR018466">
    <property type="entry name" value="Kre9/Knh1-like_N"/>
</dbReference>
<dbReference type="InterPro" id="IPR052479">
    <property type="entry name" value="GPI-anchor_Adhesion_Reg"/>
</dbReference>
<keyword evidence="7" id="KW-1185">Reference proteome</keyword>
<evidence type="ECO:0000256" key="1">
    <source>
        <dbReference type="ARBA" id="ARBA00022729"/>
    </source>
</evidence>
<keyword evidence="1 3" id="KW-0732">Signal</keyword>
<feature type="domain" description="Yeast cell wall synthesis Kre9/Knh1-like N-terminal" evidence="4">
    <location>
        <begin position="25"/>
        <end position="123"/>
    </location>
</feature>
<dbReference type="OMA" id="YPNSIIM"/>
<accession>A0A0C4F406</accession>
<evidence type="ECO:0000256" key="3">
    <source>
        <dbReference type="SAM" id="SignalP"/>
    </source>
</evidence>